<dbReference type="EC" id="4.1.3.27" evidence="4 12"/>
<accession>A0ABY8P5V5</accession>
<feature type="domain" description="Chorismate-utilising enzyme C-terminal" evidence="13">
    <location>
        <begin position="247"/>
        <end position="507"/>
    </location>
</feature>
<evidence type="ECO:0000256" key="5">
    <source>
        <dbReference type="ARBA" id="ARBA00020653"/>
    </source>
</evidence>
<evidence type="ECO:0000313" key="16">
    <source>
        <dbReference type="Proteomes" id="UP001231859"/>
    </source>
</evidence>
<evidence type="ECO:0000313" key="15">
    <source>
        <dbReference type="EMBL" id="WGO84878.1"/>
    </source>
</evidence>
<dbReference type="SUPFAM" id="SSF56322">
    <property type="entry name" value="ADC synthase"/>
    <property type="match status" value="1"/>
</dbReference>
<keyword evidence="12" id="KW-0057">Aromatic amino acid biosynthesis</keyword>
<evidence type="ECO:0000256" key="9">
    <source>
        <dbReference type="ARBA" id="ARBA00023239"/>
    </source>
</evidence>
<evidence type="ECO:0000256" key="7">
    <source>
        <dbReference type="ARBA" id="ARBA00022822"/>
    </source>
</evidence>
<keyword evidence="9 12" id="KW-0456">Lyase</keyword>
<evidence type="ECO:0000256" key="6">
    <source>
        <dbReference type="ARBA" id="ARBA00022723"/>
    </source>
</evidence>
<dbReference type="PANTHER" id="PTHR11236">
    <property type="entry name" value="AMINOBENZOATE/ANTHRANILATE SYNTHASE"/>
    <property type="match status" value="1"/>
</dbReference>
<comment type="similarity">
    <text evidence="3 12">Belongs to the anthranilate synthase component I family.</text>
</comment>
<dbReference type="InterPro" id="IPR005801">
    <property type="entry name" value="ADC_synthase"/>
</dbReference>
<comment type="function">
    <text evidence="10">Part of a heterotetrameric complex that catalyzes the two-step biosynthesis of anthranilate, an intermediate in the biosynthesis of L-tryptophan. In the first step, the glutamine-binding beta subunit (TrpG) of anthranilate synthase (AS) provides the glutamine amidotransferase activity which generates ammonia as a substrate that, along with chorismate, is used in the second step, catalyzed by the large alpha subunit of AS (TrpE) to produce anthranilate. In the absence of TrpG, TrpE can synthesize anthranilate directly from chorismate and high concentrations of ammonia.</text>
</comment>
<dbReference type="Pfam" id="PF04715">
    <property type="entry name" value="Anth_synt_I_N"/>
    <property type="match status" value="1"/>
</dbReference>
<dbReference type="Gene3D" id="3.60.120.10">
    <property type="entry name" value="Anthranilate synthase"/>
    <property type="match status" value="1"/>
</dbReference>
<protein>
    <recommendedName>
        <fullName evidence="5 12">Anthranilate synthase component 1</fullName>
        <ecNumber evidence="4 12">4.1.3.27</ecNumber>
    </recommendedName>
</protein>
<proteinExistence type="inferred from homology"/>
<evidence type="ECO:0000259" key="13">
    <source>
        <dbReference type="Pfam" id="PF00425"/>
    </source>
</evidence>
<dbReference type="GO" id="GO:0004049">
    <property type="term" value="F:anthranilate synthase activity"/>
    <property type="evidence" value="ECO:0007669"/>
    <property type="project" value="UniProtKB-EC"/>
</dbReference>
<comment type="catalytic activity">
    <reaction evidence="11 12">
        <text>chorismate + L-glutamine = anthranilate + pyruvate + L-glutamate + H(+)</text>
        <dbReference type="Rhea" id="RHEA:21732"/>
        <dbReference type="ChEBI" id="CHEBI:15361"/>
        <dbReference type="ChEBI" id="CHEBI:15378"/>
        <dbReference type="ChEBI" id="CHEBI:16567"/>
        <dbReference type="ChEBI" id="CHEBI:29748"/>
        <dbReference type="ChEBI" id="CHEBI:29985"/>
        <dbReference type="ChEBI" id="CHEBI:58359"/>
        <dbReference type="EC" id="4.1.3.27"/>
    </reaction>
</comment>
<reference evidence="15 16" key="1">
    <citation type="submission" date="2023-04" db="EMBL/GenBank/DDBJ databases">
        <title>Genome dynamics across the evolutionary transition to endosymbiosis.</title>
        <authorList>
            <person name="Siozios S."/>
            <person name="Nadal-Jimenez P."/>
            <person name="Azagi T."/>
            <person name="Sprong H."/>
            <person name="Frost C.L."/>
            <person name="Parratt S.R."/>
            <person name="Taylor G."/>
            <person name="Brettell L."/>
            <person name="Lew K.C."/>
            <person name="Croft L."/>
            <person name="King K.C."/>
            <person name="Brockhurst M.A."/>
            <person name="Hypsa V."/>
            <person name="Novakova E."/>
            <person name="Darby A.C."/>
            <person name="Hurst G.D.D."/>
        </authorList>
    </citation>
    <scope>NUCLEOTIDE SEQUENCE [LARGE SCALE GENOMIC DNA]</scope>
    <source>
        <strain evidence="16">aApi_AU</strain>
    </source>
</reference>
<name>A0ABY8P5V5_9GAMM</name>
<dbReference type="EMBL" id="CP123759">
    <property type="protein sequence ID" value="WGO84878.1"/>
    <property type="molecule type" value="Genomic_DNA"/>
</dbReference>
<organism evidence="15 16">
    <name type="scientific">Arsenophonus apicola</name>
    <dbReference type="NCBI Taxonomy" id="2879119"/>
    <lineage>
        <taxon>Bacteria</taxon>
        <taxon>Pseudomonadati</taxon>
        <taxon>Pseudomonadota</taxon>
        <taxon>Gammaproteobacteria</taxon>
        <taxon>Enterobacterales</taxon>
        <taxon>Morganellaceae</taxon>
        <taxon>Arsenophonus</taxon>
    </lineage>
</organism>
<gene>
    <name evidence="15" type="ORF">QG404_08270</name>
</gene>
<keyword evidence="12" id="KW-0028">Amino-acid biosynthesis</keyword>
<comment type="cofactor">
    <cofactor evidence="1">
        <name>Mg(2+)</name>
        <dbReference type="ChEBI" id="CHEBI:18420"/>
    </cofactor>
</comment>
<evidence type="ECO:0000256" key="12">
    <source>
        <dbReference type="PIRNR" id="PIRNR001373"/>
    </source>
</evidence>
<dbReference type="InterPro" id="IPR019999">
    <property type="entry name" value="Anth_synth_I-like"/>
</dbReference>
<evidence type="ECO:0000256" key="2">
    <source>
        <dbReference type="ARBA" id="ARBA00004873"/>
    </source>
</evidence>
<dbReference type="InterPro" id="IPR005257">
    <property type="entry name" value="Anth_synth_I_TrpE"/>
</dbReference>
<feature type="domain" description="Anthranilate synthase component I N-terminal" evidence="14">
    <location>
        <begin position="26"/>
        <end position="196"/>
    </location>
</feature>
<evidence type="ECO:0000256" key="8">
    <source>
        <dbReference type="ARBA" id="ARBA00022842"/>
    </source>
</evidence>
<dbReference type="PANTHER" id="PTHR11236:SF49">
    <property type="entry name" value="ANTHRANILATE SYNTHASE COMPONENT 1"/>
    <property type="match status" value="1"/>
</dbReference>
<keyword evidence="16" id="KW-1185">Reference proteome</keyword>
<dbReference type="Pfam" id="PF00425">
    <property type="entry name" value="Chorismate_bind"/>
    <property type="match status" value="1"/>
</dbReference>
<comment type="pathway">
    <text evidence="2 12">Amino-acid biosynthesis; L-tryptophan biosynthesis; L-tryptophan from chorismate: step 1/5.</text>
</comment>
<dbReference type="PIRSF" id="PIRSF001373">
    <property type="entry name" value="TrpE"/>
    <property type="match status" value="1"/>
</dbReference>
<evidence type="ECO:0000256" key="10">
    <source>
        <dbReference type="ARBA" id="ARBA00025634"/>
    </source>
</evidence>
<dbReference type="PRINTS" id="PR00095">
    <property type="entry name" value="ANTSNTHASEI"/>
</dbReference>
<sequence length="525" mass="58602">MNMKNTTVNQTPFCILQNEIIYHPEPCLLFQHLCNNDSETLLLESAAVDNKQNQQSILIVNSALRITANQQQVTFAALSPNGNALLSHIYLALPSELEKIESDGQLVVNYPTIDPYLDEDSRLKATSSLDALRLIHHLAKHDTIDAEKILLAGLFSYDLVAYFENLPPIAKSNRCPDYCLYLAEHYVVIEHQKQSAKLISCQFSAKQSIAKTILNRHQAIITATQQPLLPLPTGAEISTPLVVNKNDSEYCAMVEKLKKYIYQGDIFQVVPSRKFMLPCTAPLSAYQRLTRQNPSLYMFYMQDQEFTLFGASPESALKYDAKSRQIEIYPIAGTRPRGRNMLGEIDADLDSKIELALRTDQKELAEHIMLVDLARNDLARICQPGSRYVANLTSVDRYSHVMHLVSRVVGKLRTDLDVLHAYQACMNMGTLTGAPKIKAMTLIANYEKENRGSYGGAIGYFMGNGDFDSCIVIRAAYIEDNIASVQVGAGVVLDSDPQSETDETRNKAQAVINAIMQSHQSLEVC</sequence>
<evidence type="ECO:0000256" key="1">
    <source>
        <dbReference type="ARBA" id="ARBA00001946"/>
    </source>
</evidence>
<evidence type="ECO:0000259" key="14">
    <source>
        <dbReference type="Pfam" id="PF04715"/>
    </source>
</evidence>
<dbReference type="NCBIfam" id="NF010079">
    <property type="entry name" value="PRK13564.1"/>
    <property type="match status" value="1"/>
</dbReference>
<evidence type="ECO:0000256" key="3">
    <source>
        <dbReference type="ARBA" id="ARBA00009562"/>
    </source>
</evidence>
<dbReference type="InterPro" id="IPR006805">
    <property type="entry name" value="Anth_synth_I_N"/>
</dbReference>
<evidence type="ECO:0000256" key="4">
    <source>
        <dbReference type="ARBA" id="ARBA00012266"/>
    </source>
</evidence>
<dbReference type="Proteomes" id="UP001231859">
    <property type="component" value="Chromosome"/>
</dbReference>
<keyword evidence="7 12" id="KW-0822">Tryptophan biosynthesis</keyword>
<dbReference type="NCBIfam" id="TIGR00565">
    <property type="entry name" value="trpE_proteo"/>
    <property type="match status" value="1"/>
</dbReference>
<evidence type="ECO:0000256" key="11">
    <source>
        <dbReference type="ARBA" id="ARBA00047683"/>
    </source>
</evidence>
<keyword evidence="6" id="KW-0479">Metal-binding</keyword>
<keyword evidence="8" id="KW-0460">Magnesium</keyword>
<dbReference type="InterPro" id="IPR015890">
    <property type="entry name" value="Chorismate_C"/>
</dbReference>